<dbReference type="EMBL" id="AFBI03000094">
    <property type="protein sequence ID" value="EJW02040.1"/>
    <property type="molecule type" value="Genomic_DNA"/>
</dbReference>
<evidence type="ECO:0000313" key="4">
    <source>
        <dbReference type="EMBL" id="EJW02040.1"/>
    </source>
</evidence>
<dbReference type="HOGENOM" id="CLU_108559_1_1_1"/>
<dbReference type="SMART" id="SM01413">
    <property type="entry name" value="Ribosomal_S19e"/>
    <property type="match status" value="1"/>
</dbReference>
<comment type="similarity">
    <text evidence="1">Belongs to the eukaryotic ribosomal protein eS19 family.</text>
</comment>
<reference evidence="5" key="2">
    <citation type="submission" date="2015-07" db="EMBL/GenBank/DDBJ databases">
        <title>Contrasting host-pathogen interactions and genome evolution in two generalist and specialist microsporidian pathogens of mosquitoes.</title>
        <authorList>
            <consortium name="The Broad Institute Genomics Platform"/>
            <consortium name="The Broad Institute Genome Sequencing Center for Infectious Disease"/>
            <person name="Cuomo C.A."/>
            <person name="Sanscrainte N.D."/>
            <person name="Goldberg J.M."/>
            <person name="Heiman D."/>
            <person name="Young S."/>
            <person name="Zeng Q."/>
            <person name="Becnel J.J."/>
            <person name="Birren B.W."/>
        </authorList>
    </citation>
    <scope>NUCLEOTIDE SEQUENCE [LARGE SCALE GENOMIC DNA]</scope>
    <source>
        <strain evidence="5">USNM 41457</strain>
    </source>
</reference>
<dbReference type="Pfam" id="PF01090">
    <property type="entry name" value="Ribosomal_S19e"/>
    <property type="match status" value="1"/>
</dbReference>
<dbReference type="GO" id="GO:0022627">
    <property type="term" value="C:cytosolic small ribosomal subunit"/>
    <property type="evidence" value="ECO:0007669"/>
    <property type="project" value="TreeGrafter"/>
</dbReference>
<dbReference type="Proteomes" id="UP000003163">
    <property type="component" value="Unassembled WGS sequence"/>
</dbReference>
<protein>
    <submittedName>
        <fullName evidence="4">Uncharacterized protein</fullName>
    </submittedName>
</protein>
<evidence type="ECO:0000256" key="1">
    <source>
        <dbReference type="ARBA" id="ARBA00010014"/>
    </source>
</evidence>
<comment type="caution">
    <text evidence="4">The sequence shown here is derived from an EMBL/GenBank/DDBJ whole genome shotgun (WGS) entry which is preliminary data.</text>
</comment>
<dbReference type="OrthoDB" id="428974at2759"/>
<dbReference type="InterPro" id="IPR001266">
    <property type="entry name" value="Ribosomal_eS19"/>
</dbReference>
<keyword evidence="3" id="KW-0687">Ribonucleoprotein</keyword>
<dbReference type="GO" id="GO:0006412">
    <property type="term" value="P:translation"/>
    <property type="evidence" value="ECO:0007669"/>
    <property type="project" value="InterPro"/>
</dbReference>
<keyword evidence="2" id="KW-0689">Ribosomal protein</keyword>
<dbReference type="STRING" id="1003232.J9DHF8"/>
<name>J9DHF8_EDHAE</name>
<dbReference type="GO" id="GO:0003735">
    <property type="term" value="F:structural constituent of ribosome"/>
    <property type="evidence" value="ECO:0007669"/>
    <property type="project" value="InterPro"/>
</dbReference>
<organism evidence="4 5">
    <name type="scientific">Edhazardia aedis (strain USNM 41457)</name>
    <name type="common">Microsporidian parasite</name>
    <dbReference type="NCBI Taxonomy" id="1003232"/>
    <lineage>
        <taxon>Eukaryota</taxon>
        <taxon>Fungi</taxon>
        <taxon>Fungi incertae sedis</taxon>
        <taxon>Microsporidia</taxon>
        <taxon>Edhazardia</taxon>
    </lineage>
</organism>
<dbReference type="FunCoup" id="J9DHF8">
    <property type="interactions" value="187"/>
</dbReference>
<dbReference type="InterPro" id="IPR036388">
    <property type="entry name" value="WH-like_DNA-bd_sf"/>
</dbReference>
<evidence type="ECO:0000256" key="3">
    <source>
        <dbReference type="ARBA" id="ARBA00023274"/>
    </source>
</evidence>
<dbReference type="InParanoid" id="J9DHF8"/>
<reference evidence="4 5" key="1">
    <citation type="submission" date="2011-08" db="EMBL/GenBank/DDBJ databases">
        <authorList>
            <person name="Liu Z.J."/>
            <person name="Shi F.L."/>
            <person name="Lu J.Q."/>
            <person name="Li M."/>
            <person name="Wang Z.L."/>
        </authorList>
    </citation>
    <scope>NUCLEOTIDE SEQUENCE [LARGE SCALE GENOMIC DNA]</scope>
    <source>
        <strain evidence="4 5">USNM 41457</strain>
    </source>
</reference>
<keyword evidence="5" id="KW-1185">Reference proteome</keyword>
<dbReference type="GO" id="GO:0003723">
    <property type="term" value="F:RNA binding"/>
    <property type="evidence" value="ECO:0007669"/>
    <property type="project" value="TreeGrafter"/>
</dbReference>
<dbReference type="GO" id="GO:0000028">
    <property type="term" value="P:ribosomal small subunit assembly"/>
    <property type="evidence" value="ECO:0007669"/>
    <property type="project" value="TreeGrafter"/>
</dbReference>
<accession>J9DHF8</accession>
<dbReference type="Gene3D" id="1.10.10.10">
    <property type="entry name" value="Winged helix-like DNA-binding domain superfamily/Winged helix DNA-binding domain"/>
    <property type="match status" value="1"/>
</dbReference>
<proteinExistence type="inferred from homology"/>
<evidence type="ECO:0000313" key="5">
    <source>
        <dbReference type="Proteomes" id="UP000003163"/>
    </source>
</evidence>
<dbReference type="VEuPathDB" id="MicrosporidiaDB:EDEG_03511"/>
<dbReference type="OMA" id="WAPFVKT"/>
<dbReference type="InterPro" id="IPR036390">
    <property type="entry name" value="WH_DNA-bd_sf"/>
</dbReference>
<dbReference type="PANTHER" id="PTHR11710:SF0">
    <property type="entry name" value="40S RIBOSOMAL PROTEIN S19"/>
    <property type="match status" value="1"/>
</dbReference>
<sequence length="158" mass="18142">MPSTATYKQYNHKLVKEVPIFDVDSTKLNETISKYLKQNDVLEIVDNVDIIKTGFAKELPPSDPDWFFKRGASVFRTVVLASMVAEPKYLSLNHFAIKYRSRLDRGCRPNKIVKGAVGHVKAILNSLIKNEWVRFDEKLGYTATEKGFLSMKQFCEQH</sequence>
<evidence type="ECO:0000256" key="2">
    <source>
        <dbReference type="ARBA" id="ARBA00022980"/>
    </source>
</evidence>
<gene>
    <name evidence="4" type="ORF">EDEG_03511</name>
</gene>
<dbReference type="SUPFAM" id="SSF46785">
    <property type="entry name" value="Winged helix' DNA-binding domain"/>
    <property type="match status" value="1"/>
</dbReference>
<dbReference type="PANTHER" id="PTHR11710">
    <property type="entry name" value="40S RIBOSOMAL PROTEIN S19"/>
    <property type="match status" value="1"/>
</dbReference>
<dbReference type="AlphaFoldDB" id="J9DHF8"/>